<protein>
    <submittedName>
        <fullName evidence="10">FtsX-like permease family protein</fullName>
    </submittedName>
</protein>
<evidence type="ECO:0000313" key="11">
    <source>
        <dbReference type="Proteomes" id="UP000282311"/>
    </source>
</evidence>
<dbReference type="AlphaFoldDB" id="A0A3B0CGN2"/>
<evidence type="ECO:0000259" key="8">
    <source>
        <dbReference type="Pfam" id="PF02687"/>
    </source>
</evidence>
<evidence type="ECO:0000256" key="3">
    <source>
        <dbReference type="ARBA" id="ARBA00022692"/>
    </source>
</evidence>
<reference evidence="10 11" key="1">
    <citation type="journal article" date="2007" name="Int. J. Syst. Evol. Microbiol.">
        <title>Paenibacillus ginsengarvi sp. nov., isolated from soil from ginseng cultivation.</title>
        <authorList>
            <person name="Yoon M.H."/>
            <person name="Ten L.N."/>
            <person name="Im W.T."/>
        </authorList>
    </citation>
    <scope>NUCLEOTIDE SEQUENCE [LARGE SCALE GENOMIC DNA]</scope>
    <source>
        <strain evidence="10 11">KCTC 13059</strain>
    </source>
</reference>
<evidence type="ECO:0000256" key="2">
    <source>
        <dbReference type="ARBA" id="ARBA00022475"/>
    </source>
</evidence>
<name>A0A3B0CGN2_9BACL</name>
<accession>A0A3B0CGN2</accession>
<evidence type="ECO:0000256" key="4">
    <source>
        <dbReference type="ARBA" id="ARBA00022989"/>
    </source>
</evidence>
<evidence type="ECO:0000256" key="7">
    <source>
        <dbReference type="SAM" id="Phobius"/>
    </source>
</evidence>
<keyword evidence="5 7" id="KW-0472">Membrane</keyword>
<feature type="domain" description="ABC3 transporter permease C-terminal" evidence="8">
    <location>
        <begin position="327"/>
        <end position="449"/>
    </location>
</feature>
<keyword evidence="4 7" id="KW-1133">Transmembrane helix</keyword>
<dbReference type="RefSeq" id="WP_120747181.1">
    <property type="nucleotide sequence ID" value="NZ_RBAH01000006.1"/>
</dbReference>
<feature type="domain" description="MacB-like periplasmic core" evidence="9">
    <location>
        <begin position="21"/>
        <end position="155"/>
    </location>
</feature>
<evidence type="ECO:0000256" key="1">
    <source>
        <dbReference type="ARBA" id="ARBA00004651"/>
    </source>
</evidence>
<evidence type="ECO:0000256" key="6">
    <source>
        <dbReference type="ARBA" id="ARBA00038076"/>
    </source>
</evidence>
<organism evidence="10 11">
    <name type="scientific">Paenibacillus ginsengarvi</name>
    <dbReference type="NCBI Taxonomy" id="400777"/>
    <lineage>
        <taxon>Bacteria</taxon>
        <taxon>Bacillati</taxon>
        <taxon>Bacillota</taxon>
        <taxon>Bacilli</taxon>
        <taxon>Bacillales</taxon>
        <taxon>Paenibacillaceae</taxon>
        <taxon>Paenibacillus</taxon>
    </lineage>
</organism>
<dbReference type="InterPro" id="IPR025857">
    <property type="entry name" value="MacB_PCD"/>
</dbReference>
<dbReference type="GO" id="GO:0022857">
    <property type="term" value="F:transmembrane transporter activity"/>
    <property type="evidence" value="ECO:0007669"/>
    <property type="project" value="TreeGrafter"/>
</dbReference>
<dbReference type="GO" id="GO:0005886">
    <property type="term" value="C:plasma membrane"/>
    <property type="evidence" value="ECO:0007669"/>
    <property type="project" value="UniProtKB-SubCell"/>
</dbReference>
<dbReference type="Proteomes" id="UP000282311">
    <property type="component" value="Unassembled WGS sequence"/>
</dbReference>
<dbReference type="InterPro" id="IPR050250">
    <property type="entry name" value="Macrolide_Exporter_MacB"/>
</dbReference>
<keyword evidence="11" id="KW-1185">Reference proteome</keyword>
<feature type="transmembrane region" description="Helical" evidence="7">
    <location>
        <begin position="318"/>
        <end position="343"/>
    </location>
</feature>
<evidence type="ECO:0000256" key="5">
    <source>
        <dbReference type="ARBA" id="ARBA00023136"/>
    </source>
</evidence>
<dbReference type="PANTHER" id="PTHR30572">
    <property type="entry name" value="MEMBRANE COMPONENT OF TRANSPORTER-RELATED"/>
    <property type="match status" value="1"/>
</dbReference>
<dbReference type="InterPro" id="IPR003838">
    <property type="entry name" value="ABC3_permease_C"/>
</dbReference>
<evidence type="ECO:0000259" key="9">
    <source>
        <dbReference type="Pfam" id="PF12704"/>
    </source>
</evidence>
<gene>
    <name evidence="10" type="ORF">D7M11_10645</name>
</gene>
<comment type="subcellular location">
    <subcellularLocation>
        <location evidence="1">Cell membrane</location>
        <topology evidence="1">Multi-pass membrane protein</topology>
    </subcellularLocation>
</comment>
<sequence>MRLRDYLVLGWDQLRRRKVVTLLCVMGIAIGSASIVVALAFGESISHYTTKQMSYYLKTDEITIMNSKSSGQAGGDTEFGVLTKQKMNLIRSLPHVKSIAGKENIDHMEFIADDSKVGNIDLIATDLETLADFGSEFQQGAPVEQDNVIVLSYTATVGLRDKQASLSESARQRQSQEEIAILEGRENAKIVSYPLYRKQIRLTKTITLSDGTTKTVEFPVRVVAIEKRPEGMSDRMAYFSQKTAYISTGLGRQIKEAIAAATGDTSKLTSAAESSFDNVTVKIDSATNVADTDKLIQTLKLRTMNNLSRQESLGKEFVIIRIIFGGAGLFILFVASISIIVAMTMSTHQRRRQIGIMKVLGANLKQIRNMFVVESALLGLMGGLAGILFAYWVIWGINIILIQTNSGGSGGDAEILFISFWILPLGMFFAILTGVMSGIFPAIKASRTDALTAIKRD</sequence>
<dbReference type="Pfam" id="PF02687">
    <property type="entry name" value="FtsX"/>
    <property type="match status" value="1"/>
</dbReference>
<proteinExistence type="inferred from homology"/>
<evidence type="ECO:0000313" key="10">
    <source>
        <dbReference type="EMBL" id="RKN84975.1"/>
    </source>
</evidence>
<dbReference type="OrthoDB" id="9770099at2"/>
<feature type="transmembrane region" description="Helical" evidence="7">
    <location>
        <begin position="371"/>
        <end position="395"/>
    </location>
</feature>
<keyword evidence="3 7" id="KW-0812">Transmembrane</keyword>
<dbReference type="EMBL" id="RBAH01000006">
    <property type="protein sequence ID" value="RKN84975.1"/>
    <property type="molecule type" value="Genomic_DNA"/>
</dbReference>
<feature type="transmembrane region" description="Helical" evidence="7">
    <location>
        <begin position="415"/>
        <end position="440"/>
    </location>
</feature>
<dbReference type="PANTHER" id="PTHR30572:SF4">
    <property type="entry name" value="ABC TRANSPORTER PERMEASE YTRF"/>
    <property type="match status" value="1"/>
</dbReference>
<comment type="similarity">
    <text evidence="6">Belongs to the ABC-4 integral membrane protein family.</text>
</comment>
<comment type="caution">
    <text evidence="10">The sequence shown here is derived from an EMBL/GenBank/DDBJ whole genome shotgun (WGS) entry which is preliminary data.</text>
</comment>
<dbReference type="Pfam" id="PF12704">
    <property type="entry name" value="MacB_PCD"/>
    <property type="match status" value="1"/>
</dbReference>
<keyword evidence="2" id="KW-1003">Cell membrane</keyword>
<feature type="transmembrane region" description="Helical" evidence="7">
    <location>
        <begin position="20"/>
        <end position="42"/>
    </location>
</feature>